<dbReference type="RefSeq" id="WP_120712662.1">
    <property type="nucleotide sequence ID" value="NZ_RBCJ01000003.1"/>
</dbReference>
<dbReference type="OrthoDB" id="6397760at2"/>
<evidence type="ECO:0000259" key="2">
    <source>
        <dbReference type="SMART" id="SM00245"/>
    </source>
</evidence>
<dbReference type="Pfam" id="PF03572">
    <property type="entry name" value="Peptidase_S41"/>
    <property type="match status" value="1"/>
</dbReference>
<evidence type="ECO:0000256" key="1">
    <source>
        <dbReference type="SAM" id="SignalP"/>
    </source>
</evidence>
<comment type="caution">
    <text evidence="3">The sequence shown here is derived from an EMBL/GenBank/DDBJ whole genome shotgun (WGS) entry which is preliminary data.</text>
</comment>
<dbReference type="PROSITE" id="PS51257">
    <property type="entry name" value="PROKAR_LIPOPROTEIN"/>
    <property type="match status" value="1"/>
</dbReference>
<proteinExistence type="predicted"/>
<gene>
    <name evidence="3" type="ORF">D7Z94_16415</name>
</gene>
<dbReference type="EMBL" id="RBCJ01000003">
    <property type="protein sequence ID" value="RKN79854.1"/>
    <property type="molecule type" value="Genomic_DNA"/>
</dbReference>
<dbReference type="Gene3D" id="3.90.226.10">
    <property type="entry name" value="2-enoyl-CoA Hydratase, Chain A, domain 1"/>
    <property type="match status" value="1"/>
</dbReference>
<keyword evidence="1" id="KW-0732">Signal</keyword>
<dbReference type="CDD" id="cd07563">
    <property type="entry name" value="Peptidase_S41_IRBP"/>
    <property type="match status" value="1"/>
</dbReference>
<dbReference type="PANTHER" id="PTHR11261">
    <property type="entry name" value="INTERPHOTORECEPTOR RETINOID-BINDING PROTEIN"/>
    <property type="match status" value="1"/>
</dbReference>
<dbReference type="GO" id="GO:0008236">
    <property type="term" value="F:serine-type peptidase activity"/>
    <property type="evidence" value="ECO:0007669"/>
    <property type="project" value="InterPro"/>
</dbReference>
<keyword evidence="4" id="KW-1185">Reference proteome</keyword>
<evidence type="ECO:0000313" key="4">
    <source>
        <dbReference type="Proteomes" id="UP000276603"/>
    </source>
</evidence>
<dbReference type="Gene3D" id="3.30.750.44">
    <property type="match status" value="1"/>
</dbReference>
<organism evidence="3 4">
    <name type="scientific">Ulvibacterium marinum</name>
    <dbReference type="NCBI Taxonomy" id="2419782"/>
    <lineage>
        <taxon>Bacteria</taxon>
        <taxon>Pseudomonadati</taxon>
        <taxon>Bacteroidota</taxon>
        <taxon>Flavobacteriia</taxon>
        <taxon>Flavobacteriales</taxon>
        <taxon>Flavobacteriaceae</taxon>
        <taxon>Ulvibacterium</taxon>
    </lineage>
</organism>
<dbReference type="SMART" id="SM00245">
    <property type="entry name" value="TSPc"/>
    <property type="match status" value="1"/>
</dbReference>
<accession>A0A3B0C6G9</accession>
<dbReference type="InterPro" id="IPR005151">
    <property type="entry name" value="Tail-specific_protease"/>
</dbReference>
<dbReference type="GO" id="GO:0006508">
    <property type="term" value="P:proteolysis"/>
    <property type="evidence" value="ECO:0007669"/>
    <property type="project" value="InterPro"/>
</dbReference>
<name>A0A3B0C6G9_9FLAO</name>
<feature type="signal peptide" evidence="1">
    <location>
        <begin position="1"/>
        <end position="21"/>
    </location>
</feature>
<reference evidence="3 4" key="1">
    <citation type="submission" date="2018-10" db="EMBL/GenBank/DDBJ databases">
        <title>Ulvibacterium marinum gen. nov., sp. nov., a novel marine bacterium of the family Flavobacteriaceae, isolated from a culture of the green alga Ulva prolifera.</title>
        <authorList>
            <person name="Zhang Z."/>
        </authorList>
    </citation>
    <scope>NUCLEOTIDE SEQUENCE [LARGE SCALE GENOMIC DNA]</scope>
    <source>
        <strain evidence="3 4">CCMM003</strain>
    </source>
</reference>
<dbReference type="InterPro" id="IPR029045">
    <property type="entry name" value="ClpP/crotonase-like_dom_sf"/>
</dbReference>
<protein>
    <recommendedName>
        <fullName evidence="2">Tail specific protease domain-containing protein</fullName>
    </recommendedName>
</protein>
<dbReference type="SUPFAM" id="SSF52096">
    <property type="entry name" value="ClpP/crotonase"/>
    <property type="match status" value="1"/>
</dbReference>
<evidence type="ECO:0000313" key="3">
    <source>
        <dbReference type="EMBL" id="RKN79854.1"/>
    </source>
</evidence>
<sequence>MKQIRTLLLPFLVGMVLACPAQNDNSGISAQEKKQVIDSISTILESSYVFPEVALKMTDFLKIQLQDNKYDGIKDAQEFAQKLTEDIQSVSKDLHLRVRFDPEGIARRRNAELSAVDSIALAERRLRNNRRSNYGFREAKILDGNIGYLNLTGFFGVSEEAGAAAAATMNFLSNTDALIIDLRRNGGGSPAMIQLITSYLYGPEPVHLNNFYNRADDEQTQTWTLPYVPGKRRPDVPVYVLTSSSTFSAAEEFSYNLRNLERATLIGEVTGGGAHPGGTQIATERFAIFVPDGRAINPITETNWEGTGVEPHIKVSAKDALETAKLKALEMLLKKNEGKEGAFFLKWAMEGIQSQMEPVTVDQKILKSYAGDYGPRKIYYKEGALYYQREGNTEYRLIPMSQNKFRIAEVPAFRIEMLKENGKVTGLKGLYDSGRTDQNARMGK</sequence>
<dbReference type="Proteomes" id="UP000276603">
    <property type="component" value="Unassembled WGS sequence"/>
</dbReference>
<dbReference type="PANTHER" id="PTHR11261:SF3">
    <property type="entry name" value="RETINOL-BINDING PROTEIN 3"/>
    <property type="match status" value="1"/>
</dbReference>
<dbReference type="Pfam" id="PF11918">
    <property type="entry name" value="Peptidase_S41_N"/>
    <property type="match status" value="1"/>
</dbReference>
<feature type="domain" description="Tail specific protease" evidence="2">
    <location>
        <begin position="108"/>
        <end position="316"/>
    </location>
</feature>
<feature type="chain" id="PRO_5017185097" description="Tail specific protease domain-containing protein" evidence="1">
    <location>
        <begin position="22"/>
        <end position="444"/>
    </location>
</feature>
<dbReference type="AlphaFoldDB" id="A0A3B0C6G9"/>